<dbReference type="InterPro" id="IPR000719">
    <property type="entry name" value="Prot_kinase_dom"/>
</dbReference>
<evidence type="ECO:0000256" key="5">
    <source>
        <dbReference type="ARBA" id="ARBA00022741"/>
    </source>
</evidence>
<dbReference type="EC" id="2.7.11.1" evidence="2"/>
<evidence type="ECO:0000313" key="14">
    <source>
        <dbReference type="Proteomes" id="UP000799767"/>
    </source>
</evidence>
<keyword evidence="4" id="KW-0808">Transferase</keyword>
<keyword evidence="3" id="KW-0723">Serine/threonine-protein kinase</keyword>
<dbReference type="InterPro" id="IPR050629">
    <property type="entry name" value="STE20/SPS1-PAK"/>
</dbReference>
<feature type="region of interest" description="Disordered" evidence="11">
    <location>
        <begin position="685"/>
        <end position="726"/>
    </location>
</feature>
<dbReference type="PANTHER" id="PTHR48012">
    <property type="entry name" value="STERILE20-LIKE KINASE, ISOFORM B-RELATED"/>
    <property type="match status" value="1"/>
</dbReference>
<keyword evidence="6 13" id="KW-0418">Kinase</keyword>
<comment type="catalytic activity">
    <reaction evidence="9">
        <text>L-seryl-[protein] + ATP = O-phospho-L-seryl-[protein] + ADP + H(+)</text>
        <dbReference type="Rhea" id="RHEA:17989"/>
        <dbReference type="Rhea" id="RHEA-COMP:9863"/>
        <dbReference type="Rhea" id="RHEA-COMP:11604"/>
        <dbReference type="ChEBI" id="CHEBI:15378"/>
        <dbReference type="ChEBI" id="CHEBI:29999"/>
        <dbReference type="ChEBI" id="CHEBI:30616"/>
        <dbReference type="ChEBI" id="CHEBI:83421"/>
        <dbReference type="ChEBI" id="CHEBI:456216"/>
        <dbReference type="EC" id="2.7.11.1"/>
    </reaction>
</comment>
<dbReference type="EMBL" id="MU001636">
    <property type="protein sequence ID" value="KAF2482620.1"/>
    <property type="molecule type" value="Genomic_DNA"/>
</dbReference>
<proteinExistence type="inferred from homology"/>
<evidence type="ECO:0000259" key="12">
    <source>
        <dbReference type="PROSITE" id="PS50011"/>
    </source>
</evidence>
<dbReference type="RefSeq" id="XP_033589190.1">
    <property type="nucleotide sequence ID" value="XM_033733812.1"/>
</dbReference>
<evidence type="ECO:0000256" key="3">
    <source>
        <dbReference type="ARBA" id="ARBA00022527"/>
    </source>
</evidence>
<evidence type="ECO:0000256" key="11">
    <source>
        <dbReference type="SAM" id="MobiDB-lite"/>
    </source>
</evidence>
<feature type="compositionally biased region" description="Polar residues" evidence="11">
    <location>
        <begin position="649"/>
        <end position="665"/>
    </location>
</feature>
<dbReference type="AlphaFoldDB" id="A0A6A6PR82"/>
<feature type="binding site" evidence="10">
    <location>
        <position position="74"/>
    </location>
    <ligand>
        <name>ATP</name>
        <dbReference type="ChEBI" id="CHEBI:30616"/>
    </ligand>
</feature>
<dbReference type="PROSITE" id="PS00107">
    <property type="entry name" value="PROTEIN_KINASE_ATP"/>
    <property type="match status" value="1"/>
</dbReference>
<dbReference type="Gene3D" id="1.10.510.10">
    <property type="entry name" value="Transferase(Phosphotransferase) domain 1"/>
    <property type="match status" value="1"/>
</dbReference>
<dbReference type="Pfam" id="PF00069">
    <property type="entry name" value="Pkinase"/>
    <property type="match status" value="1"/>
</dbReference>
<dbReference type="Proteomes" id="UP000799767">
    <property type="component" value="Unassembled WGS sequence"/>
</dbReference>
<evidence type="ECO:0000256" key="7">
    <source>
        <dbReference type="ARBA" id="ARBA00022840"/>
    </source>
</evidence>
<name>A0A6A6PR82_9PEZI</name>
<feature type="region of interest" description="Disordered" evidence="11">
    <location>
        <begin position="640"/>
        <end position="672"/>
    </location>
</feature>
<organism evidence="13 14">
    <name type="scientific">Neohortaea acidophila</name>
    <dbReference type="NCBI Taxonomy" id="245834"/>
    <lineage>
        <taxon>Eukaryota</taxon>
        <taxon>Fungi</taxon>
        <taxon>Dikarya</taxon>
        <taxon>Ascomycota</taxon>
        <taxon>Pezizomycotina</taxon>
        <taxon>Dothideomycetes</taxon>
        <taxon>Dothideomycetidae</taxon>
        <taxon>Mycosphaerellales</taxon>
        <taxon>Teratosphaeriaceae</taxon>
        <taxon>Neohortaea</taxon>
    </lineage>
</organism>
<feature type="domain" description="Protein kinase" evidence="12">
    <location>
        <begin position="45"/>
        <end position="318"/>
    </location>
</feature>
<evidence type="ECO:0000256" key="10">
    <source>
        <dbReference type="PROSITE-ProRule" id="PRU10141"/>
    </source>
</evidence>
<dbReference type="GeneID" id="54474814"/>
<dbReference type="GO" id="GO:0004674">
    <property type="term" value="F:protein serine/threonine kinase activity"/>
    <property type="evidence" value="ECO:0007669"/>
    <property type="project" value="UniProtKB-KW"/>
</dbReference>
<evidence type="ECO:0000256" key="4">
    <source>
        <dbReference type="ARBA" id="ARBA00022679"/>
    </source>
</evidence>
<dbReference type="InterPro" id="IPR017441">
    <property type="entry name" value="Protein_kinase_ATP_BS"/>
</dbReference>
<evidence type="ECO:0000256" key="1">
    <source>
        <dbReference type="ARBA" id="ARBA00008874"/>
    </source>
</evidence>
<dbReference type="InterPro" id="IPR011009">
    <property type="entry name" value="Kinase-like_dom_sf"/>
</dbReference>
<keyword evidence="5 10" id="KW-0547">Nucleotide-binding</keyword>
<accession>A0A6A6PR82</accession>
<evidence type="ECO:0000256" key="8">
    <source>
        <dbReference type="ARBA" id="ARBA00047899"/>
    </source>
</evidence>
<comment type="catalytic activity">
    <reaction evidence="8">
        <text>L-threonyl-[protein] + ATP = O-phospho-L-threonyl-[protein] + ADP + H(+)</text>
        <dbReference type="Rhea" id="RHEA:46608"/>
        <dbReference type="Rhea" id="RHEA-COMP:11060"/>
        <dbReference type="Rhea" id="RHEA-COMP:11605"/>
        <dbReference type="ChEBI" id="CHEBI:15378"/>
        <dbReference type="ChEBI" id="CHEBI:30013"/>
        <dbReference type="ChEBI" id="CHEBI:30616"/>
        <dbReference type="ChEBI" id="CHEBI:61977"/>
        <dbReference type="ChEBI" id="CHEBI:456216"/>
        <dbReference type="EC" id="2.7.11.1"/>
    </reaction>
</comment>
<comment type="similarity">
    <text evidence="1">Belongs to the protein kinase superfamily. STE Ser/Thr protein kinase family. STE20 subfamily.</text>
</comment>
<dbReference type="PROSITE" id="PS00108">
    <property type="entry name" value="PROTEIN_KINASE_ST"/>
    <property type="match status" value="1"/>
</dbReference>
<evidence type="ECO:0000256" key="6">
    <source>
        <dbReference type="ARBA" id="ARBA00022777"/>
    </source>
</evidence>
<dbReference type="InterPro" id="IPR008271">
    <property type="entry name" value="Ser/Thr_kinase_AS"/>
</dbReference>
<evidence type="ECO:0000256" key="2">
    <source>
        <dbReference type="ARBA" id="ARBA00012513"/>
    </source>
</evidence>
<dbReference type="GO" id="GO:0005737">
    <property type="term" value="C:cytoplasm"/>
    <property type="evidence" value="ECO:0007669"/>
    <property type="project" value="TreeGrafter"/>
</dbReference>
<feature type="region of interest" description="Disordered" evidence="11">
    <location>
        <begin position="516"/>
        <end position="544"/>
    </location>
</feature>
<keyword evidence="7 10" id="KW-0067">ATP-binding</keyword>
<sequence>MDRSRLAPDSSLAGEKKQKAIQEARDAYKQILTNCERTNTAVPPYDFIELIGKGAFGRVYKCKERATGELVAIKIVDTDVVDYQQNSLDKDDTIRDFQKEVRILQQLKDSNARNVNMIHEAFDLQQQLWIVSDYCTGGSIRTLMRAQPPTHPGLEEQYIIPISRELALAMKSVHDIGVIHRDIKCTNVYVTEDGEIQLGDFGIVGVLDDGVSKRQTMIGTPHYMPREMLIHGTGNQVAEAYGTEVDVWSFGCTVYEMATGQPPNAVKRQDNLRNELLNAPRLEGEQYSAELRDFVAYCLNSDPQERPTAEQVLRHPYIVNTSRRYATRKLVELIHRFKAWEYSGGWRQSLFFAGGAPPIADDGDKDALSSDEEQMGDWNFSTSDRFNEAFEKRYSQMFFEQNSPGDLRIQTTGANELPPLQTNLSQFEQLQQRHQEMSAERGERSLDRIFSPQSEPYELHTPVDISPVSDLPLRNTTAHAPTRESLIDLDAITAEDLTPSFNFDFSDIPTLKAKSLGASASEGEADEEERYDDGETEEDRHKRATMDWKFPATQAASHRATMDWKFPATQSGGTTSADAQMTLPAGGKVSELTPSSRPALKHSATEPVGQFLHASQHATVLTPVRDSIQSMIDLDLGLSDPAEIKRPGTASSLAESTMTDQTSGNPFDLEEDPAQNEIDRHRFSHHKQWRSDGGQMNRGKQLSAHMHERGSSLSSTGSEAERGSTAASDDVFDFEYGRAQMNGAFGLDRPEITQWPDFSGTDSEYEQGYEDSYDESRAPLLITTNGNGSVVDYENLLTEIEFPQVRGPDPDVLREGADPYVVQAELDRLIDGLGESFAAVVKVLEQFAAPEQEAEEAAAAEASEEVEA</sequence>
<dbReference type="SUPFAM" id="SSF56112">
    <property type="entry name" value="Protein kinase-like (PK-like)"/>
    <property type="match status" value="1"/>
</dbReference>
<dbReference type="GO" id="GO:0005524">
    <property type="term" value="F:ATP binding"/>
    <property type="evidence" value="ECO:0007669"/>
    <property type="project" value="UniProtKB-UniRule"/>
</dbReference>
<evidence type="ECO:0000256" key="9">
    <source>
        <dbReference type="ARBA" id="ARBA00048679"/>
    </source>
</evidence>
<dbReference type="PROSITE" id="PS50011">
    <property type="entry name" value="PROTEIN_KINASE_DOM"/>
    <property type="match status" value="1"/>
</dbReference>
<gene>
    <name evidence="13" type="ORF">BDY17DRAFT_298831</name>
</gene>
<evidence type="ECO:0000313" key="13">
    <source>
        <dbReference type="EMBL" id="KAF2482620.1"/>
    </source>
</evidence>
<protein>
    <recommendedName>
        <fullName evidence="2">non-specific serine/threonine protein kinase</fullName>
        <ecNumber evidence="2">2.7.11.1</ecNumber>
    </recommendedName>
</protein>
<keyword evidence="14" id="KW-1185">Reference proteome</keyword>
<dbReference type="PANTHER" id="PTHR48012:SF10">
    <property type="entry name" value="FI20177P1"/>
    <property type="match status" value="1"/>
</dbReference>
<dbReference type="SMART" id="SM00220">
    <property type="entry name" value="S_TKc"/>
    <property type="match status" value="1"/>
</dbReference>
<dbReference type="OrthoDB" id="248923at2759"/>
<feature type="compositionally biased region" description="Acidic residues" evidence="11">
    <location>
        <begin position="523"/>
        <end position="537"/>
    </location>
</feature>
<reference evidence="13" key="1">
    <citation type="journal article" date="2020" name="Stud. Mycol.">
        <title>101 Dothideomycetes genomes: a test case for predicting lifestyles and emergence of pathogens.</title>
        <authorList>
            <person name="Haridas S."/>
            <person name="Albert R."/>
            <person name="Binder M."/>
            <person name="Bloem J."/>
            <person name="Labutti K."/>
            <person name="Salamov A."/>
            <person name="Andreopoulos B."/>
            <person name="Baker S."/>
            <person name="Barry K."/>
            <person name="Bills G."/>
            <person name="Bluhm B."/>
            <person name="Cannon C."/>
            <person name="Castanera R."/>
            <person name="Culley D."/>
            <person name="Daum C."/>
            <person name="Ezra D."/>
            <person name="Gonzalez J."/>
            <person name="Henrissat B."/>
            <person name="Kuo A."/>
            <person name="Liang C."/>
            <person name="Lipzen A."/>
            <person name="Lutzoni F."/>
            <person name="Magnuson J."/>
            <person name="Mondo S."/>
            <person name="Nolan M."/>
            <person name="Ohm R."/>
            <person name="Pangilinan J."/>
            <person name="Park H.-J."/>
            <person name="Ramirez L."/>
            <person name="Alfaro M."/>
            <person name="Sun H."/>
            <person name="Tritt A."/>
            <person name="Yoshinaga Y."/>
            <person name="Zwiers L.-H."/>
            <person name="Turgeon B."/>
            <person name="Goodwin S."/>
            <person name="Spatafora J."/>
            <person name="Crous P."/>
            <person name="Grigoriev I."/>
        </authorList>
    </citation>
    <scope>NUCLEOTIDE SEQUENCE</scope>
    <source>
        <strain evidence="13">CBS 113389</strain>
    </source>
</reference>